<dbReference type="InterPro" id="IPR037518">
    <property type="entry name" value="MPN"/>
</dbReference>
<evidence type="ECO:0000256" key="5">
    <source>
        <dbReference type="ARBA" id="ARBA00023049"/>
    </source>
</evidence>
<keyword evidence="9" id="KW-1185">Reference proteome</keyword>
<keyword evidence="3" id="KW-0378">Hydrolase</keyword>
<evidence type="ECO:0000313" key="8">
    <source>
        <dbReference type="EMBL" id="GAN33637.1"/>
    </source>
</evidence>
<organism evidence="8 9">
    <name type="scientific">Candidatus Brocadia sinica JPN1</name>
    <dbReference type="NCBI Taxonomy" id="1197129"/>
    <lineage>
        <taxon>Bacteria</taxon>
        <taxon>Pseudomonadati</taxon>
        <taxon>Planctomycetota</taxon>
        <taxon>Candidatus Brocadiia</taxon>
        <taxon>Candidatus Brocadiales</taxon>
        <taxon>Candidatus Brocadiaceae</taxon>
        <taxon>Candidatus Brocadia</taxon>
    </lineage>
</organism>
<dbReference type="SUPFAM" id="SSF47781">
    <property type="entry name" value="RuvA domain 2-like"/>
    <property type="match status" value="1"/>
</dbReference>
<dbReference type="EMBL" id="BAFN01000001">
    <property type="protein sequence ID" value="GAN33637.1"/>
    <property type="molecule type" value="Genomic_DNA"/>
</dbReference>
<keyword evidence="4" id="KW-0862">Zinc</keyword>
<dbReference type="PROSITE" id="PS50249">
    <property type="entry name" value="MPN"/>
    <property type="match status" value="1"/>
</dbReference>
<dbReference type="CDD" id="cd08071">
    <property type="entry name" value="MPN_DUF2466"/>
    <property type="match status" value="1"/>
</dbReference>
<dbReference type="PANTHER" id="PTHR30471">
    <property type="entry name" value="DNA REPAIR PROTEIN RADC"/>
    <property type="match status" value="1"/>
</dbReference>
<evidence type="ECO:0000259" key="7">
    <source>
        <dbReference type="PROSITE" id="PS50249"/>
    </source>
</evidence>
<proteinExistence type="inferred from homology"/>
<evidence type="ECO:0000313" key="9">
    <source>
        <dbReference type="Proteomes" id="UP000032309"/>
    </source>
</evidence>
<dbReference type="InterPro" id="IPR001405">
    <property type="entry name" value="UPF0758"/>
</dbReference>
<feature type="domain" description="MPN" evidence="7">
    <location>
        <begin position="112"/>
        <end position="241"/>
    </location>
</feature>
<dbReference type="InterPro" id="IPR010994">
    <property type="entry name" value="RuvA_2-like"/>
</dbReference>
<keyword evidence="1" id="KW-0645">Protease</keyword>
<name>A0ABQ0JY16_9BACT</name>
<comment type="caution">
    <text evidence="8">The sequence shown here is derived from an EMBL/GenBank/DDBJ whole genome shotgun (WGS) entry which is preliminary data.</text>
</comment>
<dbReference type="Gene3D" id="1.10.150.20">
    <property type="entry name" value="5' to 3' exonuclease, C-terminal subdomain"/>
    <property type="match status" value="1"/>
</dbReference>
<keyword evidence="5" id="KW-0482">Metalloprotease</keyword>
<gene>
    <name evidence="8" type="ORF">BROSI_A2163</name>
</gene>
<evidence type="ECO:0000256" key="4">
    <source>
        <dbReference type="ARBA" id="ARBA00022833"/>
    </source>
</evidence>
<dbReference type="PROSITE" id="PS01302">
    <property type="entry name" value="UPF0758"/>
    <property type="match status" value="1"/>
</dbReference>
<evidence type="ECO:0000256" key="1">
    <source>
        <dbReference type="ARBA" id="ARBA00022670"/>
    </source>
</evidence>
<evidence type="ECO:0000256" key="6">
    <source>
        <dbReference type="RuleBase" id="RU003797"/>
    </source>
</evidence>
<evidence type="ECO:0000256" key="2">
    <source>
        <dbReference type="ARBA" id="ARBA00022723"/>
    </source>
</evidence>
<accession>A0ABQ0JY16</accession>
<dbReference type="InterPro" id="IPR046778">
    <property type="entry name" value="UPF0758_N"/>
</dbReference>
<dbReference type="InterPro" id="IPR020891">
    <property type="entry name" value="UPF0758_CS"/>
</dbReference>
<evidence type="ECO:0000256" key="3">
    <source>
        <dbReference type="ARBA" id="ARBA00022801"/>
    </source>
</evidence>
<sequence>MPLMWHYDMVMKEEKKHPTIKQLPTHERPRERLIQSGDEHLTDAELLGIIIRDGTTNYSAVDLAKKLLSEYGDFRRLSLASVGELCKIKGIGPARAAQIKASLAIAKRFSTISVKPLQQFKCSNDIFGHFHERLRGRKQEIFLIVLLDNKNRIMKELTISSGSLTSSIVHPREVFNPAIKESAASVVFVHNHPSGDPEPSKEDIQITQRLLEAGNIVGIRVLDHIIIGNECFVSFKDKGIMS</sequence>
<dbReference type="Pfam" id="PF04002">
    <property type="entry name" value="RadC"/>
    <property type="match status" value="1"/>
</dbReference>
<dbReference type="NCBIfam" id="TIGR00608">
    <property type="entry name" value="radc"/>
    <property type="match status" value="1"/>
</dbReference>
<dbReference type="InterPro" id="IPR025657">
    <property type="entry name" value="RadC_JAB"/>
</dbReference>
<dbReference type="PANTHER" id="PTHR30471:SF3">
    <property type="entry name" value="UPF0758 PROTEIN YEES-RELATED"/>
    <property type="match status" value="1"/>
</dbReference>
<keyword evidence="2" id="KW-0479">Metal-binding</keyword>
<dbReference type="NCBIfam" id="NF000642">
    <property type="entry name" value="PRK00024.1"/>
    <property type="match status" value="1"/>
</dbReference>
<protein>
    <submittedName>
        <fullName evidence="8">DNA repair protein</fullName>
    </submittedName>
</protein>
<reference evidence="9" key="1">
    <citation type="journal article" date="2015" name="Genome Announc.">
        <title>Draft Genome Sequence of an Anaerobic Ammonium-Oxidizing Bacterium, "Candidatus Brocadia sinica".</title>
        <authorList>
            <person name="Oshiki M."/>
            <person name="Shinyako-Hata K."/>
            <person name="Satoh H."/>
            <person name="Okabe S."/>
        </authorList>
    </citation>
    <scope>NUCLEOTIDE SEQUENCE [LARGE SCALE GENOMIC DNA]</scope>
    <source>
        <strain evidence="9">JPN1</strain>
    </source>
</reference>
<dbReference type="Pfam" id="PF20582">
    <property type="entry name" value="UPF0758_N"/>
    <property type="match status" value="1"/>
</dbReference>
<dbReference type="Gene3D" id="3.40.140.10">
    <property type="entry name" value="Cytidine Deaminase, domain 2"/>
    <property type="match status" value="1"/>
</dbReference>
<comment type="similarity">
    <text evidence="6">Belongs to the UPF0758 family.</text>
</comment>
<dbReference type="Proteomes" id="UP000032309">
    <property type="component" value="Unassembled WGS sequence"/>
</dbReference>